<dbReference type="RefSeq" id="WP_377054325.1">
    <property type="nucleotide sequence ID" value="NZ_JBHLVZ010000081.1"/>
</dbReference>
<comment type="similarity">
    <text evidence="1 3">Belongs to the HAD-like hydrolase superfamily. S-2-haloalkanoic acid dehalogenase family.</text>
</comment>
<accession>A0ABV6IX38</accession>
<evidence type="ECO:0000256" key="2">
    <source>
        <dbReference type="ARBA" id="ARBA00022801"/>
    </source>
</evidence>
<comment type="caution">
    <text evidence="4">The sequence shown here is derived from an EMBL/GenBank/DDBJ whole genome shotgun (WGS) entry which is preliminary data.</text>
</comment>
<dbReference type="SUPFAM" id="SSF56784">
    <property type="entry name" value="HAD-like"/>
    <property type="match status" value="1"/>
</dbReference>
<dbReference type="EMBL" id="JBHLVZ010000081">
    <property type="protein sequence ID" value="MFC0388170.1"/>
    <property type="molecule type" value="Genomic_DNA"/>
</dbReference>
<dbReference type="NCBIfam" id="TIGR01493">
    <property type="entry name" value="HAD-SF-IA-v2"/>
    <property type="match status" value="1"/>
</dbReference>
<dbReference type="Gene3D" id="1.10.150.240">
    <property type="entry name" value="Putative phosphatase, domain 2"/>
    <property type="match status" value="1"/>
</dbReference>
<dbReference type="InterPro" id="IPR006439">
    <property type="entry name" value="HAD-SF_hydro_IA"/>
</dbReference>
<dbReference type="PANTHER" id="PTHR43316">
    <property type="entry name" value="HYDROLASE, HALOACID DELAHOGENASE-RELATED"/>
    <property type="match status" value="1"/>
</dbReference>
<evidence type="ECO:0000256" key="3">
    <source>
        <dbReference type="RuleBase" id="RU368077"/>
    </source>
</evidence>
<dbReference type="InterPro" id="IPR023214">
    <property type="entry name" value="HAD_sf"/>
</dbReference>
<name>A0ABV6IX38_9PROT</name>
<dbReference type="Proteomes" id="UP001589789">
    <property type="component" value="Unassembled WGS sequence"/>
</dbReference>
<keyword evidence="5" id="KW-1185">Reference proteome</keyword>
<organism evidence="4 5">
    <name type="scientific">Muricoccus vinaceus</name>
    <dbReference type="NCBI Taxonomy" id="424704"/>
    <lineage>
        <taxon>Bacteria</taxon>
        <taxon>Pseudomonadati</taxon>
        <taxon>Pseudomonadota</taxon>
        <taxon>Alphaproteobacteria</taxon>
        <taxon>Acetobacterales</taxon>
        <taxon>Roseomonadaceae</taxon>
        <taxon>Muricoccus</taxon>
    </lineage>
</organism>
<dbReference type="InterPro" id="IPR006328">
    <property type="entry name" value="2-HAD"/>
</dbReference>
<keyword evidence="2 3" id="KW-0378">Hydrolase</keyword>
<dbReference type="PRINTS" id="PR00413">
    <property type="entry name" value="HADHALOGNASE"/>
</dbReference>
<gene>
    <name evidence="4" type="ORF">ACFFIC_21910</name>
</gene>
<comment type="function">
    <text evidence="3">Catalyzes the hydrolytic dehalogenation of small (S)-2-haloalkanoic acids to yield the corresponding (R)-2-hydroxyalkanoic acids.</text>
</comment>
<dbReference type="PANTHER" id="PTHR43316:SF3">
    <property type="entry name" value="HALOACID DEHALOGENASE, TYPE II (AFU_ORTHOLOGUE AFUA_2G07750)-RELATED"/>
    <property type="match status" value="1"/>
</dbReference>
<dbReference type="SFLD" id="SFLDG01129">
    <property type="entry name" value="C1.5:_HAD__Beta-PGM__Phosphata"/>
    <property type="match status" value="1"/>
</dbReference>
<dbReference type="Gene3D" id="3.40.50.1000">
    <property type="entry name" value="HAD superfamily/HAD-like"/>
    <property type="match status" value="1"/>
</dbReference>
<comment type="catalytic activity">
    <reaction evidence="3">
        <text>an (S)-2-haloacid + H2O = a (2R)-2-hydroxycarboxylate + a halide anion + H(+)</text>
        <dbReference type="Rhea" id="RHEA:11192"/>
        <dbReference type="ChEBI" id="CHEBI:15377"/>
        <dbReference type="ChEBI" id="CHEBI:15378"/>
        <dbReference type="ChEBI" id="CHEBI:16042"/>
        <dbReference type="ChEBI" id="CHEBI:58314"/>
        <dbReference type="ChEBI" id="CHEBI:137405"/>
        <dbReference type="EC" id="3.8.1.2"/>
    </reaction>
</comment>
<dbReference type="InterPro" id="IPR051540">
    <property type="entry name" value="S-2-haloacid_dehalogenase"/>
</dbReference>
<reference evidence="4 5" key="1">
    <citation type="submission" date="2024-09" db="EMBL/GenBank/DDBJ databases">
        <authorList>
            <person name="Sun Q."/>
            <person name="Mori K."/>
        </authorList>
    </citation>
    <scope>NUCLEOTIDE SEQUENCE [LARGE SCALE GENOMIC DNA]</scope>
    <source>
        <strain evidence="4 5">CCM 7468</strain>
    </source>
</reference>
<dbReference type="Pfam" id="PF00702">
    <property type="entry name" value="Hydrolase"/>
    <property type="match status" value="1"/>
</dbReference>
<dbReference type="InterPro" id="IPR036412">
    <property type="entry name" value="HAD-like_sf"/>
</dbReference>
<evidence type="ECO:0000256" key="1">
    <source>
        <dbReference type="ARBA" id="ARBA00008106"/>
    </source>
</evidence>
<evidence type="ECO:0000313" key="5">
    <source>
        <dbReference type="Proteomes" id="UP001589789"/>
    </source>
</evidence>
<sequence length="228" mass="24313">MFGWNKPQRPDVVAFDIVGTVFPLEPLRPAIVALGLPPAGLEGWFATGLRDAFALSAAGDFEPFTNVLEAALDQVLAEQHLVASKSGKSDLMEQMKHLPARTDAREAFETIAQAGLKVMALSNGAGSATRSLLKGAGVADLVEHVVSVEEVKLFKPRREVYDRAARVAKVEAEKLALIAVHSWDINGAKAAGLTTAYVSAERPFSSVMRKPDLEAPSLSEAARALVAL</sequence>
<dbReference type="InterPro" id="IPR023198">
    <property type="entry name" value="PGP-like_dom2"/>
</dbReference>
<dbReference type="NCBIfam" id="TIGR01428">
    <property type="entry name" value="HAD_type_II"/>
    <property type="match status" value="1"/>
</dbReference>
<dbReference type="SFLD" id="SFLDS00003">
    <property type="entry name" value="Haloacid_Dehalogenase"/>
    <property type="match status" value="1"/>
</dbReference>
<evidence type="ECO:0000313" key="4">
    <source>
        <dbReference type="EMBL" id="MFC0388170.1"/>
    </source>
</evidence>
<proteinExistence type="inferred from homology"/>
<dbReference type="EC" id="3.8.1.2" evidence="3"/>
<protein>
    <recommendedName>
        <fullName evidence="3">(S)-2-haloacid dehalogenase</fullName>
        <ecNumber evidence="3">3.8.1.2</ecNumber>
    </recommendedName>
    <alternativeName>
        <fullName evidence="3">2-haloalkanoic acid dehalogenase</fullName>
    </alternativeName>
    <alternativeName>
        <fullName evidence="3">Halocarboxylic acid halidohydrolase</fullName>
    </alternativeName>
    <alternativeName>
        <fullName evidence="3">L-2-haloacid dehalogenase</fullName>
    </alternativeName>
</protein>